<keyword evidence="2" id="KW-0012">Acyltransferase</keyword>
<dbReference type="KEGG" id="hyj:FHG12_01065"/>
<keyword evidence="3" id="KW-0812">Transmembrane</keyword>
<dbReference type="GO" id="GO:0044550">
    <property type="term" value="P:secondary metabolite biosynthetic process"/>
    <property type="evidence" value="ECO:0007669"/>
    <property type="project" value="TreeGrafter"/>
</dbReference>
<dbReference type="InterPro" id="IPR013747">
    <property type="entry name" value="ACP_syn_III_C"/>
</dbReference>
<dbReference type="PANTHER" id="PTHR34069:SF2">
    <property type="entry name" value="BETA-KETOACYL-[ACYL-CARRIER-PROTEIN] SYNTHASE III"/>
    <property type="match status" value="1"/>
</dbReference>
<reference evidence="6 7" key="1">
    <citation type="submission" date="2019-06" db="EMBL/GenBank/DDBJ databases">
        <authorList>
            <person name="Srinivasan S."/>
        </authorList>
    </citation>
    <scope>NUCLEOTIDE SEQUENCE [LARGE SCALE GENOMIC DNA]</scope>
    <source>
        <strain evidence="6 7">17J68-5</strain>
    </source>
</reference>
<dbReference type="OrthoDB" id="1704808at2"/>
<keyword evidence="7" id="KW-1185">Reference proteome</keyword>
<dbReference type="InterPro" id="IPR013751">
    <property type="entry name" value="ACP_syn_III_N"/>
</dbReference>
<keyword evidence="3" id="KW-0472">Membrane</keyword>
<dbReference type="RefSeq" id="WP_139513744.1">
    <property type="nucleotide sequence ID" value="NZ_CP040896.1"/>
</dbReference>
<dbReference type="Gene3D" id="3.40.47.10">
    <property type="match status" value="1"/>
</dbReference>
<dbReference type="PANTHER" id="PTHR34069">
    <property type="entry name" value="3-OXOACYL-[ACYL-CARRIER-PROTEIN] SYNTHASE 3"/>
    <property type="match status" value="1"/>
</dbReference>
<dbReference type="CDD" id="cd00830">
    <property type="entry name" value="KAS_III"/>
    <property type="match status" value="1"/>
</dbReference>
<dbReference type="InterPro" id="IPR016039">
    <property type="entry name" value="Thiolase-like"/>
</dbReference>
<keyword evidence="1" id="KW-0808">Transferase</keyword>
<protein>
    <submittedName>
        <fullName evidence="6">Ketoacyl-ACP synthase III</fullName>
    </submittedName>
</protein>
<name>A0A5B7ZVA5_9BACT</name>
<evidence type="ECO:0000259" key="4">
    <source>
        <dbReference type="Pfam" id="PF08541"/>
    </source>
</evidence>
<dbReference type="Pfam" id="PF08541">
    <property type="entry name" value="ACP_syn_III_C"/>
    <property type="match status" value="1"/>
</dbReference>
<dbReference type="SUPFAM" id="SSF53901">
    <property type="entry name" value="Thiolase-like"/>
    <property type="match status" value="1"/>
</dbReference>
<dbReference type="Proteomes" id="UP000305398">
    <property type="component" value="Chromosome"/>
</dbReference>
<dbReference type="AlphaFoldDB" id="A0A5B7ZVA5"/>
<feature type="domain" description="Beta-ketoacyl-[acyl-carrier-protein] synthase III N-terminal" evidence="5">
    <location>
        <begin position="109"/>
        <end position="189"/>
    </location>
</feature>
<organism evidence="6 7">
    <name type="scientific">Hymenobacter jejuensis</name>
    <dbReference type="NCBI Taxonomy" id="2502781"/>
    <lineage>
        <taxon>Bacteria</taxon>
        <taxon>Pseudomonadati</taxon>
        <taxon>Bacteroidota</taxon>
        <taxon>Cytophagia</taxon>
        <taxon>Cytophagales</taxon>
        <taxon>Hymenobacteraceae</taxon>
        <taxon>Hymenobacter</taxon>
    </lineage>
</organism>
<dbReference type="Pfam" id="PF08545">
    <property type="entry name" value="ACP_syn_III"/>
    <property type="match status" value="1"/>
</dbReference>
<evidence type="ECO:0000259" key="5">
    <source>
        <dbReference type="Pfam" id="PF08545"/>
    </source>
</evidence>
<gene>
    <name evidence="6" type="ORF">FHG12_01065</name>
</gene>
<sequence>MARKALIASTGSYAPSRVVSNADLSNLLGEDVDAWLQENLSIKSRRWCSDSESVADLCERAARVALERAEVKADELDLIIVATDTPEYISPSTSSILQHRLGATKAGTFDLNSACAGFVTALDVAAKYIMADPRYKQVLVIGGYAMSKYLDLEDKKTVTLFADGAGAVLLTAAEGGERGFLTSLLHTEGQYHSWMGIYAGATHQPLTAEVLEKKDHKLKFVQRFPKEINPDVWTRMATEMALAIGVSPVEVDHYVMTQLNINAIHETLDRLGVDRCRAPVIMERFGYTGSAAIPMALDDAVSKGKIKKNDLLFLIGSGGGLAFAGAAFRF</sequence>
<dbReference type="EMBL" id="CP040896">
    <property type="protein sequence ID" value="QDA58777.1"/>
    <property type="molecule type" value="Genomic_DNA"/>
</dbReference>
<evidence type="ECO:0000313" key="6">
    <source>
        <dbReference type="EMBL" id="QDA58777.1"/>
    </source>
</evidence>
<dbReference type="GO" id="GO:0006633">
    <property type="term" value="P:fatty acid biosynthetic process"/>
    <property type="evidence" value="ECO:0007669"/>
    <property type="project" value="InterPro"/>
</dbReference>
<keyword evidence="3" id="KW-1133">Transmembrane helix</keyword>
<evidence type="ECO:0000256" key="1">
    <source>
        <dbReference type="ARBA" id="ARBA00022679"/>
    </source>
</evidence>
<evidence type="ECO:0000313" key="7">
    <source>
        <dbReference type="Proteomes" id="UP000305398"/>
    </source>
</evidence>
<feature type="transmembrane region" description="Helical" evidence="3">
    <location>
        <begin position="311"/>
        <end position="328"/>
    </location>
</feature>
<accession>A0A5B7ZVA5</accession>
<evidence type="ECO:0000256" key="2">
    <source>
        <dbReference type="ARBA" id="ARBA00023315"/>
    </source>
</evidence>
<feature type="domain" description="Beta-ketoacyl-[acyl-carrier-protein] synthase III C-terminal" evidence="4">
    <location>
        <begin position="245"/>
        <end position="329"/>
    </location>
</feature>
<dbReference type="NCBIfam" id="NF006829">
    <property type="entry name" value="PRK09352.1"/>
    <property type="match status" value="1"/>
</dbReference>
<dbReference type="GO" id="GO:0004315">
    <property type="term" value="F:3-oxoacyl-[acyl-carrier-protein] synthase activity"/>
    <property type="evidence" value="ECO:0007669"/>
    <property type="project" value="InterPro"/>
</dbReference>
<proteinExistence type="predicted"/>
<evidence type="ECO:0000256" key="3">
    <source>
        <dbReference type="SAM" id="Phobius"/>
    </source>
</evidence>